<gene>
    <name evidence="1" type="ORF">NLG97_g1723</name>
</gene>
<reference evidence="1" key="1">
    <citation type="submission" date="2022-07" db="EMBL/GenBank/DDBJ databases">
        <title>Genome Sequence of Lecanicillium saksenae.</title>
        <authorList>
            <person name="Buettner E."/>
        </authorList>
    </citation>
    <scope>NUCLEOTIDE SEQUENCE</scope>
    <source>
        <strain evidence="1">VT-O1</strain>
    </source>
</reference>
<comment type="caution">
    <text evidence="1">The sequence shown here is derived from an EMBL/GenBank/DDBJ whole genome shotgun (WGS) entry which is preliminary data.</text>
</comment>
<evidence type="ECO:0000313" key="2">
    <source>
        <dbReference type="Proteomes" id="UP001148737"/>
    </source>
</evidence>
<protein>
    <submittedName>
        <fullName evidence="1">Uncharacterized protein</fullName>
    </submittedName>
</protein>
<dbReference type="Proteomes" id="UP001148737">
    <property type="component" value="Unassembled WGS sequence"/>
</dbReference>
<proteinExistence type="predicted"/>
<dbReference type="EMBL" id="JANAKD010000096">
    <property type="protein sequence ID" value="KAJ3497683.1"/>
    <property type="molecule type" value="Genomic_DNA"/>
</dbReference>
<accession>A0ACC1R2Z5</accession>
<name>A0ACC1R2Z5_9HYPO</name>
<evidence type="ECO:0000313" key="1">
    <source>
        <dbReference type="EMBL" id="KAJ3497683.1"/>
    </source>
</evidence>
<keyword evidence="2" id="KW-1185">Reference proteome</keyword>
<organism evidence="1 2">
    <name type="scientific">Lecanicillium saksenae</name>
    <dbReference type="NCBI Taxonomy" id="468837"/>
    <lineage>
        <taxon>Eukaryota</taxon>
        <taxon>Fungi</taxon>
        <taxon>Dikarya</taxon>
        <taxon>Ascomycota</taxon>
        <taxon>Pezizomycotina</taxon>
        <taxon>Sordariomycetes</taxon>
        <taxon>Hypocreomycetidae</taxon>
        <taxon>Hypocreales</taxon>
        <taxon>Cordycipitaceae</taxon>
        <taxon>Lecanicillium</taxon>
    </lineage>
</organism>
<sequence>MLPWNTGNALCSAVVFVSFLTLAARPEPPPIFLSITNVLKRTANTPPQSALETQTREGPFNKILSMLDIISREYILRSRREGVARLLKTEFLLMGSFSLVQAQKFITAYAAFLKRQGKLPIPGWVDTVKTGPSKELPPQDIDWYYVRAASVARHVYLRKTVGVGRLRKVHGTAKNRGARPSKHVDASGSVDRKVMQSLEKIGVLEQDDEKGAAASPRPASATTNINLLRDAGNVNTIIYIGATLTITDQVLVIPPWWWLSISVEIESKHPRQSMCPCLRHCSSAAVTPLPYPAVRLPRSSKARSQGPALHHRVGGIELSRRSAAATQALFSSRSVWKLRKSSPDVEYMAEVQPGLSRKQLRAAYAESQTSVTV</sequence>